<feature type="domain" description="Sigma-54 factor interaction" evidence="5">
    <location>
        <begin position="1"/>
        <end position="122"/>
    </location>
</feature>
<dbReference type="AlphaFoldDB" id="X0V1A9"/>
<accession>X0V1A9</accession>
<organism evidence="6">
    <name type="scientific">marine sediment metagenome</name>
    <dbReference type="NCBI Taxonomy" id="412755"/>
    <lineage>
        <taxon>unclassified sequences</taxon>
        <taxon>metagenomes</taxon>
        <taxon>ecological metagenomes</taxon>
    </lineage>
</organism>
<dbReference type="GO" id="GO:0005524">
    <property type="term" value="F:ATP binding"/>
    <property type="evidence" value="ECO:0007669"/>
    <property type="project" value="UniProtKB-KW"/>
</dbReference>
<dbReference type="PANTHER" id="PTHR32071">
    <property type="entry name" value="TRANSCRIPTIONAL REGULATORY PROTEIN"/>
    <property type="match status" value="1"/>
</dbReference>
<dbReference type="EMBL" id="BARS01011849">
    <property type="protein sequence ID" value="GAF94430.1"/>
    <property type="molecule type" value="Genomic_DNA"/>
</dbReference>
<dbReference type="InterPro" id="IPR009057">
    <property type="entry name" value="Homeodomain-like_sf"/>
</dbReference>
<dbReference type="GO" id="GO:0043565">
    <property type="term" value="F:sequence-specific DNA binding"/>
    <property type="evidence" value="ECO:0007669"/>
    <property type="project" value="InterPro"/>
</dbReference>
<dbReference type="Gene3D" id="1.10.8.60">
    <property type="match status" value="1"/>
</dbReference>
<dbReference type="InterPro" id="IPR058031">
    <property type="entry name" value="AAA_lid_NorR"/>
</dbReference>
<dbReference type="Gene3D" id="1.10.10.60">
    <property type="entry name" value="Homeodomain-like"/>
    <property type="match status" value="1"/>
</dbReference>
<evidence type="ECO:0000313" key="6">
    <source>
        <dbReference type="EMBL" id="GAF94430.1"/>
    </source>
</evidence>
<dbReference type="PROSITE" id="PS50045">
    <property type="entry name" value="SIGMA54_INTERACT_4"/>
    <property type="match status" value="1"/>
</dbReference>
<evidence type="ECO:0000256" key="4">
    <source>
        <dbReference type="ARBA" id="ARBA00023163"/>
    </source>
</evidence>
<keyword evidence="3" id="KW-0805">Transcription regulation</keyword>
<dbReference type="SUPFAM" id="SSF46689">
    <property type="entry name" value="Homeodomain-like"/>
    <property type="match status" value="1"/>
</dbReference>
<dbReference type="PROSITE" id="PS00688">
    <property type="entry name" value="SIGMA54_INTERACT_3"/>
    <property type="match status" value="1"/>
</dbReference>
<evidence type="ECO:0000256" key="3">
    <source>
        <dbReference type="ARBA" id="ARBA00023015"/>
    </source>
</evidence>
<evidence type="ECO:0000259" key="5">
    <source>
        <dbReference type="PROSITE" id="PS50045"/>
    </source>
</evidence>
<dbReference type="Pfam" id="PF00158">
    <property type="entry name" value="Sigma54_activat"/>
    <property type="match status" value="1"/>
</dbReference>
<dbReference type="GO" id="GO:0006355">
    <property type="term" value="P:regulation of DNA-templated transcription"/>
    <property type="evidence" value="ECO:0007669"/>
    <property type="project" value="InterPro"/>
</dbReference>
<dbReference type="InterPro" id="IPR027417">
    <property type="entry name" value="P-loop_NTPase"/>
</dbReference>
<dbReference type="Gene3D" id="3.40.50.300">
    <property type="entry name" value="P-loop containing nucleotide triphosphate hydrolases"/>
    <property type="match status" value="1"/>
</dbReference>
<keyword evidence="1" id="KW-0547">Nucleotide-binding</keyword>
<keyword evidence="2" id="KW-0067">ATP-binding</keyword>
<dbReference type="Pfam" id="PF02954">
    <property type="entry name" value="HTH_8"/>
    <property type="match status" value="1"/>
</dbReference>
<dbReference type="PRINTS" id="PR01590">
    <property type="entry name" value="HTHFIS"/>
</dbReference>
<comment type="caution">
    <text evidence="6">The sequence shown here is derived from an EMBL/GenBank/DDBJ whole genome shotgun (WGS) entry which is preliminary data.</text>
</comment>
<feature type="non-terminal residue" evidence="6">
    <location>
        <position position="1"/>
    </location>
</feature>
<name>X0V1A9_9ZZZZ</name>
<protein>
    <recommendedName>
        <fullName evidence="5">Sigma-54 factor interaction domain-containing protein</fullName>
    </recommendedName>
</protein>
<dbReference type="InterPro" id="IPR025944">
    <property type="entry name" value="Sigma_54_int_dom_CS"/>
</dbReference>
<gene>
    <name evidence="6" type="ORF">S01H1_21388</name>
</gene>
<evidence type="ECO:0000256" key="2">
    <source>
        <dbReference type="ARBA" id="ARBA00022840"/>
    </source>
</evidence>
<dbReference type="Pfam" id="PF25601">
    <property type="entry name" value="AAA_lid_14"/>
    <property type="match status" value="1"/>
</dbReference>
<dbReference type="InterPro" id="IPR002078">
    <property type="entry name" value="Sigma_54_int"/>
</dbReference>
<reference evidence="6" key="1">
    <citation type="journal article" date="2014" name="Front. Microbiol.">
        <title>High frequency of phylogenetically diverse reductive dehalogenase-homologous genes in deep subseafloor sedimentary metagenomes.</title>
        <authorList>
            <person name="Kawai M."/>
            <person name="Futagami T."/>
            <person name="Toyoda A."/>
            <person name="Takaki Y."/>
            <person name="Nishi S."/>
            <person name="Hori S."/>
            <person name="Arai W."/>
            <person name="Tsubouchi T."/>
            <person name="Morono Y."/>
            <person name="Uchiyama I."/>
            <person name="Ito T."/>
            <person name="Fujiyama A."/>
            <person name="Inagaki F."/>
            <person name="Takami H."/>
        </authorList>
    </citation>
    <scope>NUCLEOTIDE SEQUENCE</scope>
    <source>
        <strain evidence="6">Expedition CK06-06</strain>
    </source>
</reference>
<proteinExistence type="predicted"/>
<dbReference type="SUPFAM" id="SSF52540">
    <property type="entry name" value="P-loop containing nucleoside triphosphate hydrolases"/>
    <property type="match status" value="1"/>
</dbReference>
<dbReference type="InterPro" id="IPR002197">
    <property type="entry name" value="HTH_Fis"/>
</dbReference>
<keyword evidence="4" id="KW-0804">Transcription</keyword>
<sequence>IQVKLLRVLQEREFERLGGMETLRADVRIIAATSRNLEEMLADGDFRQDLYYRLNVFPIHLPPLRERRADILQLADYFVERYSKASSKNVLRISTPAIDMLMAYHWPGNVRELENCIERAVLLSTDGVIHGYHLPPTLQTAEASGTVLTGTLQATLDNMERELVLDALKSSRGNMAKAARALGLTERVMGLRVSKHGIQPKRFRSSLRSHP</sequence>
<evidence type="ECO:0000256" key="1">
    <source>
        <dbReference type="ARBA" id="ARBA00022741"/>
    </source>
</evidence>